<feature type="compositionally biased region" description="Polar residues" evidence="6">
    <location>
        <begin position="530"/>
        <end position="540"/>
    </location>
</feature>
<comment type="function">
    <text evidence="3">Regulates mitochondrial small subunit maturation by controlling 15S rRNA 5'-end processing. Localizes to the 5' precursor of the 15S rRNA in a position that is subsequently occupied by mS47 in the mature yeast mtSSU. Uses structure and sequence-specific RNA recognition, binding to a single-stranded region of the precursor and specifically recognizing bases -6 to -1. The exchange of Ccm1 for mS47 is coupled to the irreversible removal of precursor rRNA that is accompanied by conformational changes of the mitoribosomal proteins uS5m and mS26. These conformational changes signal completion of 5'-end rRNA processing through protection of the mature 5'-end of the 15S rRNA and stabilization of mS47. The removal of the 5' precursor together with the dissociation of Ccm1 may be catalyzed by the 5'-3' exoribonuclease Pet127. Involved in the specific removal of group I introns in mitochondrial encoded transcripts.</text>
</comment>
<evidence type="ECO:0000256" key="1">
    <source>
        <dbReference type="ARBA" id="ARBA00006192"/>
    </source>
</evidence>
<keyword evidence="8" id="KW-1185">Reference proteome</keyword>
<gene>
    <name evidence="7" type="ORF">AAF712_001995</name>
</gene>
<dbReference type="InterPro" id="IPR011990">
    <property type="entry name" value="TPR-like_helical_dom_sf"/>
</dbReference>
<evidence type="ECO:0000313" key="8">
    <source>
        <dbReference type="Proteomes" id="UP001437256"/>
    </source>
</evidence>
<dbReference type="PANTHER" id="PTHR47447">
    <property type="entry name" value="OS03G0856100 PROTEIN"/>
    <property type="match status" value="1"/>
</dbReference>
<dbReference type="Pfam" id="PF13041">
    <property type="entry name" value="PPR_2"/>
    <property type="match status" value="1"/>
</dbReference>
<feature type="repeat" description="PPR" evidence="5">
    <location>
        <begin position="87"/>
        <end position="121"/>
    </location>
</feature>
<keyword evidence="2" id="KW-0677">Repeat</keyword>
<evidence type="ECO:0000313" key="7">
    <source>
        <dbReference type="EMBL" id="KAL0070774.1"/>
    </source>
</evidence>
<evidence type="ECO:0000256" key="6">
    <source>
        <dbReference type="SAM" id="MobiDB-lite"/>
    </source>
</evidence>
<dbReference type="PANTHER" id="PTHR47447:SF23">
    <property type="entry name" value="PENTACOTRIPEPTIDE-REPEAT REGION OF PRORP DOMAIN-CONTAINING PROTEIN"/>
    <property type="match status" value="1"/>
</dbReference>
<comment type="caution">
    <text evidence="7">The sequence shown here is derived from an EMBL/GenBank/DDBJ whole genome shotgun (WGS) entry which is preliminary data.</text>
</comment>
<comment type="subunit">
    <text evidence="4">Binds to mitochondrial small subunit 15S rRNA.</text>
</comment>
<evidence type="ECO:0008006" key="9">
    <source>
        <dbReference type="Google" id="ProtNLM"/>
    </source>
</evidence>
<reference evidence="7 8" key="1">
    <citation type="submission" date="2024-05" db="EMBL/GenBank/DDBJ databases">
        <title>A draft genome resource for the thread blight pathogen Marasmius tenuissimus strain MS-2.</title>
        <authorList>
            <person name="Yulfo-Soto G.E."/>
            <person name="Baruah I.K."/>
            <person name="Amoako-Attah I."/>
            <person name="Bukari Y."/>
            <person name="Meinhardt L.W."/>
            <person name="Bailey B.A."/>
            <person name="Cohen S.P."/>
        </authorList>
    </citation>
    <scope>NUCLEOTIDE SEQUENCE [LARGE SCALE GENOMIC DNA]</scope>
    <source>
        <strain evidence="7 8">MS-2</strain>
    </source>
</reference>
<evidence type="ECO:0000256" key="3">
    <source>
        <dbReference type="ARBA" id="ARBA00044493"/>
    </source>
</evidence>
<dbReference type="PROSITE" id="PS51375">
    <property type="entry name" value="PPR"/>
    <property type="match status" value="1"/>
</dbReference>
<dbReference type="Proteomes" id="UP001437256">
    <property type="component" value="Unassembled WGS sequence"/>
</dbReference>
<accession>A0ABR3ABT9</accession>
<comment type="similarity">
    <text evidence="1">Belongs to the CCM1 family.</text>
</comment>
<evidence type="ECO:0000256" key="2">
    <source>
        <dbReference type="ARBA" id="ARBA00022737"/>
    </source>
</evidence>
<name>A0ABR3ABT9_9AGAR</name>
<evidence type="ECO:0000256" key="5">
    <source>
        <dbReference type="PROSITE-ProRule" id="PRU00708"/>
    </source>
</evidence>
<dbReference type="EMBL" id="JBBXMP010000005">
    <property type="protein sequence ID" value="KAL0070774.1"/>
    <property type="molecule type" value="Genomic_DNA"/>
</dbReference>
<dbReference type="InterPro" id="IPR002885">
    <property type="entry name" value="PPR_rpt"/>
</dbReference>
<organism evidence="7 8">
    <name type="scientific">Marasmius tenuissimus</name>
    <dbReference type="NCBI Taxonomy" id="585030"/>
    <lineage>
        <taxon>Eukaryota</taxon>
        <taxon>Fungi</taxon>
        <taxon>Dikarya</taxon>
        <taxon>Basidiomycota</taxon>
        <taxon>Agaricomycotina</taxon>
        <taxon>Agaricomycetes</taxon>
        <taxon>Agaricomycetidae</taxon>
        <taxon>Agaricales</taxon>
        <taxon>Marasmiineae</taxon>
        <taxon>Marasmiaceae</taxon>
        <taxon>Marasmius</taxon>
    </lineage>
</organism>
<feature type="region of interest" description="Disordered" evidence="6">
    <location>
        <begin position="530"/>
        <end position="555"/>
    </location>
</feature>
<sequence>MSWKSEVEANDQPTVDRERSVHGKCFVEYPTTLNGMWSMPPRPPYGPKSTKLLEPHVLSFQLQSTCRKGKFDAAISRLKTAPLDAQNVAVWNTLIWECMKGKKFEQAYQLYIDMKRRGFAPNIRTFGSMLKGYSTIDDWTRCRKQFQHATSVYTATCEYLRSVKEHDPSNKSLNVSPIASYIRILGDNGRHQEIFDVFYAMDTTGPLAPDQYIFEAMFRGLRAALNTETSSQHAASAKLLWTTMLKQQSKTGFPIDSHLVCAAISVLARGRPTDQQLAFDVAREYLGLEAPGSPRATAKIPLSPTALAVVLDMCSFTRRWDYLSHIFERVAKEHPEIIDKTHLESYILGHAAHGTPGRAVRAYEALERFTNQPGRSAIQPSRSTLQSVIRACDSPDDWRYVMKAFDLLTGYHSHDFMDGSVSDRPRKPKGLLQPSAGVLNAMLNTALRNGNFAHVRQVLRLIHHIEVQNLVEREKGSVSNEVMSLAQAIISSVEMLLEKNAVQQSELKTFTEVKGSASYFLRFRETAQKSFKSKQYQGQKSPPKYRKSPDSRPDA</sequence>
<evidence type="ECO:0000256" key="4">
    <source>
        <dbReference type="ARBA" id="ARBA00044511"/>
    </source>
</evidence>
<protein>
    <recommendedName>
        <fullName evidence="9">Pentatricopeptide repeat-containing protein</fullName>
    </recommendedName>
</protein>
<dbReference type="NCBIfam" id="TIGR00756">
    <property type="entry name" value="PPR"/>
    <property type="match status" value="1"/>
</dbReference>
<dbReference type="Gene3D" id="1.25.40.10">
    <property type="entry name" value="Tetratricopeptide repeat domain"/>
    <property type="match status" value="2"/>
</dbReference>
<proteinExistence type="inferred from homology"/>